<dbReference type="GO" id="GO:0005655">
    <property type="term" value="C:nucleolar ribonuclease P complex"/>
    <property type="evidence" value="ECO:0007669"/>
    <property type="project" value="InterPro"/>
</dbReference>
<dbReference type="PANTHER" id="PTHR28173">
    <property type="entry name" value="RIBONUCLEASES P/MRP PROTEIN SUBUNIT POP8"/>
    <property type="match status" value="1"/>
</dbReference>
<dbReference type="GO" id="GO:0000172">
    <property type="term" value="C:ribonuclease MRP complex"/>
    <property type="evidence" value="ECO:0007669"/>
    <property type="project" value="InterPro"/>
</dbReference>
<dbReference type="OrthoDB" id="5530243at2759"/>
<evidence type="ECO:0000313" key="3">
    <source>
        <dbReference type="EMBL" id="TKA69154.1"/>
    </source>
</evidence>
<dbReference type="GO" id="GO:0000171">
    <property type="term" value="F:ribonuclease MRP activity"/>
    <property type="evidence" value="ECO:0007669"/>
    <property type="project" value="TreeGrafter"/>
</dbReference>
<dbReference type="GO" id="GO:0008033">
    <property type="term" value="P:tRNA processing"/>
    <property type="evidence" value="ECO:0007669"/>
    <property type="project" value="InterPro"/>
</dbReference>
<dbReference type="STRING" id="331657.A0A4U0WZ70"/>
<feature type="domain" description="Ribonucleases P/MRP subunit Pop8-like" evidence="2">
    <location>
        <begin position="48"/>
        <end position="124"/>
    </location>
</feature>
<sequence>MSVSAPSLPPAATPESPRSTQGTGSKCKRKRTNAAQVQAQFTIRNPAWTYLHLRLLTSSSSKLTQPDDVDAITFRTHLMSALTQFLGAHGAAIPIDVLKIRAGEVWVRVPRDDGAAVVAGVSGWVGGGGNGAEGGSLGWRVLGRSDWLASLETEGEGQALFSD</sequence>
<proteinExistence type="predicted"/>
<dbReference type="AlphaFoldDB" id="A0A4U0WZ70"/>
<dbReference type="PANTHER" id="PTHR28173:SF1">
    <property type="entry name" value="RIBONUCLEASES P_MRP PROTEIN SUBUNIT POP8"/>
    <property type="match status" value="1"/>
</dbReference>
<organism evidence="3 4">
    <name type="scientific">Cryomyces minteri</name>
    <dbReference type="NCBI Taxonomy" id="331657"/>
    <lineage>
        <taxon>Eukaryota</taxon>
        <taxon>Fungi</taxon>
        <taxon>Dikarya</taxon>
        <taxon>Ascomycota</taxon>
        <taxon>Pezizomycotina</taxon>
        <taxon>Dothideomycetes</taxon>
        <taxon>Dothideomycetes incertae sedis</taxon>
        <taxon>Cryomyces</taxon>
    </lineage>
</organism>
<gene>
    <name evidence="3" type="ORF">B0A49_06491</name>
</gene>
<dbReference type="GO" id="GO:0034965">
    <property type="term" value="P:intronic box C/D snoRNA processing"/>
    <property type="evidence" value="ECO:0007669"/>
    <property type="project" value="TreeGrafter"/>
</dbReference>
<comment type="caution">
    <text evidence="3">The sequence shown here is derived from an EMBL/GenBank/DDBJ whole genome shotgun (WGS) entry which is preliminary data.</text>
</comment>
<reference evidence="3 4" key="1">
    <citation type="submission" date="2017-03" db="EMBL/GenBank/DDBJ databases">
        <title>Genomes of endolithic fungi from Antarctica.</title>
        <authorList>
            <person name="Coleine C."/>
            <person name="Masonjones S."/>
            <person name="Stajich J.E."/>
        </authorList>
    </citation>
    <scope>NUCLEOTIDE SEQUENCE [LARGE SCALE GENOMIC DNA]</scope>
    <source>
        <strain evidence="3 4">CCFEE 5187</strain>
    </source>
</reference>
<name>A0A4U0WZ70_9PEZI</name>
<dbReference type="GO" id="GO:0004526">
    <property type="term" value="F:ribonuclease P activity"/>
    <property type="evidence" value="ECO:0007669"/>
    <property type="project" value="TreeGrafter"/>
</dbReference>
<evidence type="ECO:0000256" key="1">
    <source>
        <dbReference type="SAM" id="MobiDB-lite"/>
    </source>
</evidence>
<dbReference type="EMBL" id="NAJN01000753">
    <property type="protein sequence ID" value="TKA69154.1"/>
    <property type="molecule type" value="Genomic_DNA"/>
</dbReference>
<dbReference type="Pfam" id="PF20976">
    <property type="entry name" value="Pop8"/>
    <property type="match status" value="1"/>
</dbReference>
<dbReference type="Proteomes" id="UP000308768">
    <property type="component" value="Unassembled WGS sequence"/>
</dbReference>
<dbReference type="GO" id="GO:0000294">
    <property type="term" value="P:nuclear-transcribed mRNA catabolic process, RNase MRP-dependent"/>
    <property type="evidence" value="ECO:0007669"/>
    <property type="project" value="TreeGrafter"/>
</dbReference>
<protein>
    <recommendedName>
        <fullName evidence="2">Ribonucleases P/MRP subunit Pop8-like domain-containing protein</fullName>
    </recommendedName>
</protein>
<evidence type="ECO:0000313" key="4">
    <source>
        <dbReference type="Proteomes" id="UP000308768"/>
    </source>
</evidence>
<accession>A0A4U0WZ70</accession>
<evidence type="ECO:0000259" key="2">
    <source>
        <dbReference type="Pfam" id="PF20976"/>
    </source>
</evidence>
<keyword evidence="4" id="KW-1185">Reference proteome</keyword>
<feature type="region of interest" description="Disordered" evidence="1">
    <location>
        <begin position="1"/>
        <end position="32"/>
    </location>
</feature>
<dbReference type="InterPro" id="IPR020347">
    <property type="entry name" value="Pop8"/>
</dbReference>
<dbReference type="InterPro" id="IPR049128">
    <property type="entry name" value="Pop8-like_dom"/>
</dbReference>